<dbReference type="EMBL" id="NOXU01000022">
    <property type="protein sequence ID" value="OYQ36452.1"/>
    <property type="molecule type" value="Genomic_DNA"/>
</dbReference>
<evidence type="ECO:0000313" key="2">
    <source>
        <dbReference type="EMBL" id="OYQ36452.1"/>
    </source>
</evidence>
<feature type="domain" description="Fe/B12 periplasmic-binding" evidence="1">
    <location>
        <begin position="43"/>
        <end position="297"/>
    </location>
</feature>
<evidence type="ECO:0000259" key="1">
    <source>
        <dbReference type="PROSITE" id="PS50983"/>
    </source>
</evidence>
<protein>
    <recommendedName>
        <fullName evidence="1">Fe/B12 periplasmic-binding domain-containing protein</fullName>
    </recommendedName>
</protein>
<dbReference type="RefSeq" id="WP_094454071.1">
    <property type="nucleotide sequence ID" value="NZ_NOXU01000022.1"/>
</dbReference>
<organism evidence="2 3">
    <name type="scientific">Niveispirillum lacus</name>
    <dbReference type="NCBI Taxonomy" id="1981099"/>
    <lineage>
        <taxon>Bacteria</taxon>
        <taxon>Pseudomonadati</taxon>
        <taxon>Pseudomonadota</taxon>
        <taxon>Alphaproteobacteria</taxon>
        <taxon>Rhodospirillales</taxon>
        <taxon>Azospirillaceae</taxon>
        <taxon>Niveispirillum</taxon>
    </lineage>
</organism>
<dbReference type="AlphaFoldDB" id="A0A255Z4U1"/>
<dbReference type="InterPro" id="IPR002491">
    <property type="entry name" value="ABC_transptr_periplasmic_BD"/>
</dbReference>
<reference evidence="2 3" key="1">
    <citation type="submission" date="2017-07" db="EMBL/GenBank/DDBJ databases">
        <title>Niveispirillum cyanobacteriorum sp. nov., isolated from cyanobacterial aggregates in a eutrophic lake.</title>
        <authorList>
            <person name="Cai H."/>
        </authorList>
    </citation>
    <scope>NUCLEOTIDE SEQUENCE [LARGE SCALE GENOMIC DNA]</scope>
    <source>
        <strain evidence="3">TH1-14</strain>
    </source>
</reference>
<dbReference type="Pfam" id="PF01497">
    <property type="entry name" value="Peripla_BP_2"/>
    <property type="match status" value="1"/>
</dbReference>
<sequence>MPTKPAANPRQRWGAASFFVFGLICVASMAMLMPIAAKAGPVRVVSLNLCTDQLALALLPRERIAALSFLAADPGLSALAARVGDVPLVQGMAEEVLPLAPDLVLAGTFTTRPTIALLRARGVPVLEVGLVQDFEGIRAQIRQVAAALEVPGRGEDIIAEMDATLASALAPAGKAGRLRVLSLAPGAFTAGTGTLTDAVMRAAGLVNYAGEKGLSGYGYLPVEMVAGDPPDLLIANTSEGGHPSLNGQMLAHPALSRAVPSQARPSVPGKLWTCGGPFTAEAVALLAQARDRLLAARGN</sequence>
<dbReference type="OrthoDB" id="1632039at2"/>
<dbReference type="Gene3D" id="3.40.50.1980">
    <property type="entry name" value="Nitrogenase molybdenum iron protein domain"/>
    <property type="match status" value="2"/>
</dbReference>
<name>A0A255Z4U1_9PROT</name>
<accession>A0A255Z4U1</accession>
<dbReference type="Proteomes" id="UP000216998">
    <property type="component" value="Unassembled WGS sequence"/>
</dbReference>
<dbReference type="SUPFAM" id="SSF53807">
    <property type="entry name" value="Helical backbone' metal receptor"/>
    <property type="match status" value="1"/>
</dbReference>
<dbReference type="PANTHER" id="PTHR30535">
    <property type="entry name" value="VITAMIN B12-BINDING PROTEIN"/>
    <property type="match status" value="1"/>
</dbReference>
<proteinExistence type="predicted"/>
<dbReference type="PANTHER" id="PTHR30535:SF34">
    <property type="entry name" value="MOLYBDATE-BINDING PROTEIN MOLA"/>
    <property type="match status" value="1"/>
</dbReference>
<dbReference type="PROSITE" id="PS50983">
    <property type="entry name" value="FE_B12_PBP"/>
    <property type="match status" value="1"/>
</dbReference>
<evidence type="ECO:0000313" key="3">
    <source>
        <dbReference type="Proteomes" id="UP000216998"/>
    </source>
</evidence>
<keyword evidence="3" id="KW-1185">Reference proteome</keyword>
<gene>
    <name evidence="2" type="ORF">CHU95_04295</name>
</gene>
<comment type="caution">
    <text evidence="2">The sequence shown here is derived from an EMBL/GenBank/DDBJ whole genome shotgun (WGS) entry which is preliminary data.</text>
</comment>
<dbReference type="InterPro" id="IPR050902">
    <property type="entry name" value="ABC_Transporter_SBP"/>
</dbReference>